<dbReference type="EMBL" id="BMJD01000007">
    <property type="protein sequence ID" value="GGB37640.1"/>
    <property type="molecule type" value="Genomic_DNA"/>
</dbReference>
<dbReference type="AlphaFoldDB" id="A0A9W5TWH7"/>
<dbReference type="RefSeq" id="WP_102414845.1">
    <property type="nucleotide sequence ID" value="NZ_BMJD01000007.1"/>
</dbReference>
<name>A0A9W5TWH7_9BACI</name>
<dbReference type="InterPro" id="IPR018691">
    <property type="entry name" value="DUF2188"/>
</dbReference>
<proteinExistence type="predicted"/>
<dbReference type="Pfam" id="PF09954">
    <property type="entry name" value="DUF2188"/>
    <property type="match status" value="1"/>
</dbReference>
<protein>
    <recommendedName>
        <fullName evidence="3">DUF2188 domain-containing protein</fullName>
    </recommendedName>
</protein>
<comment type="caution">
    <text evidence="1">The sequence shown here is derived from an EMBL/GenBank/DDBJ whole genome shotgun (WGS) entry which is preliminary data.</text>
</comment>
<reference evidence="1" key="1">
    <citation type="journal article" date="2014" name="Int. J. Syst. Evol. Microbiol.">
        <title>Complete genome sequence of Corynebacterium casei LMG S-19264T (=DSM 44701T), isolated from a smear-ripened cheese.</title>
        <authorList>
            <consortium name="US DOE Joint Genome Institute (JGI-PGF)"/>
            <person name="Walter F."/>
            <person name="Albersmeier A."/>
            <person name="Kalinowski J."/>
            <person name="Ruckert C."/>
        </authorList>
    </citation>
    <scope>NUCLEOTIDE SEQUENCE</scope>
    <source>
        <strain evidence="1">CGMCC 1.15454</strain>
    </source>
</reference>
<keyword evidence="2" id="KW-1185">Reference proteome</keyword>
<evidence type="ECO:0000313" key="2">
    <source>
        <dbReference type="Proteomes" id="UP000621492"/>
    </source>
</evidence>
<organism evidence="1 2">
    <name type="scientific">Lentibacillus populi</name>
    <dbReference type="NCBI Taxonomy" id="1827502"/>
    <lineage>
        <taxon>Bacteria</taxon>
        <taxon>Bacillati</taxon>
        <taxon>Bacillota</taxon>
        <taxon>Bacilli</taxon>
        <taxon>Bacillales</taxon>
        <taxon>Bacillaceae</taxon>
        <taxon>Lentibacillus</taxon>
    </lineage>
</organism>
<dbReference type="Proteomes" id="UP000621492">
    <property type="component" value="Unassembled WGS sequence"/>
</dbReference>
<evidence type="ECO:0008006" key="3">
    <source>
        <dbReference type="Google" id="ProtNLM"/>
    </source>
</evidence>
<gene>
    <name evidence="1" type="ORF">GCM10011409_13870</name>
</gene>
<reference evidence="1" key="2">
    <citation type="submission" date="2020-09" db="EMBL/GenBank/DDBJ databases">
        <authorList>
            <person name="Sun Q."/>
            <person name="Zhou Y."/>
        </authorList>
    </citation>
    <scope>NUCLEOTIDE SEQUENCE</scope>
    <source>
        <strain evidence="1">CGMCC 1.15454</strain>
    </source>
</reference>
<evidence type="ECO:0000313" key="1">
    <source>
        <dbReference type="EMBL" id="GGB37640.1"/>
    </source>
</evidence>
<sequence length="65" mass="7566">MYKYSVTPNKDVTAWYVKLEDVAPTNEYATKDDAIEKAEQIAKENKPSKVTILDKYHQVVEEKIF</sequence>
<accession>A0A9W5TWH7</accession>